<dbReference type="InterPro" id="IPR014001">
    <property type="entry name" value="Helicase_ATP-bd"/>
</dbReference>
<dbReference type="InterPro" id="IPR006674">
    <property type="entry name" value="HD_domain"/>
</dbReference>
<dbReference type="RefSeq" id="WP_349057424.1">
    <property type="nucleotide sequence ID" value="NZ_JBBMEJ010000021.1"/>
</dbReference>
<keyword evidence="13" id="KW-1185">Reference proteome</keyword>
<comment type="caution">
    <text evidence="12">The sequence shown here is derived from an EMBL/GenBank/DDBJ whole genome shotgun (WGS) entry which is preliminary data.</text>
</comment>
<evidence type="ECO:0000259" key="11">
    <source>
        <dbReference type="PROSITE" id="PS51643"/>
    </source>
</evidence>
<dbReference type="NCBIfam" id="TIGR01587">
    <property type="entry name" value="cas3_core"/>
    <property type="match status" value="1"/>
</dbReference>
<keyword evidence="4" id="KW-0479">Metal-binding</keyword>
<dbReference type="Pfam" id="PF22590">
    <property type="entry name" value="Cas3-like_C_2"/>
    <property type="match status" value="1"/>
</dbReference>
<evidence type="ECO:0000313" key="12">
    <source>
        <dbReference type="EMBL" id="MEQ2372071.1"/>
    </source>
</evidence>
<keyword evidence="6" id="KW-0378">Hydrolase</keyword>
<dbReference type="NCBIfam" id="TIGR01596">
    <property type="entry name" value="cas3_HD"/>
    <property type="match status" value="1"/>
</dbReference>
<dbReference type="InterPro" id="IPR001650">
    <property type="entry name" value="Helicase_C-like"/>
</dbReference>
<keyword evidence="9" id="KW-0051">Antiviral defense</keyword>
<keyword evidence="8" id="KW-0067">ATP-binding</keyword>
<keyword evidence="5" id="KW-0547">Nucleotide-binding</keyword>
<dbReference type="InterPro" id="IPR011545">
    <property type="entry name" value="DEAD/DEAH_box_helicase_dom"/>
</dbReference>
<evidence type="ECO:0000256" key="5">
    <source>
        <dbReference type="ARBA" id="ARBA00022741"/>
    </source>
</evidence>
<comment type="similarity">
    <text evidence="1">In the N-terminal section; belongs to the CRISPR-associated nuclease Cas3-HD family.</text>
</comment>
<dbReference type="SMART" id="SM00490">
    <property type="entry name" value="HELICc"/>
    <property type="match status" value="1"/>
</dbReference>
<evidence type="ECO:0000256" key="3">
    <source>
        <dbReference type="ARBA" id="ARBA00022722"/>
    </source>
</evidence>
<evidence type="ECO:0000256" key="6">
    <source>
        <dbReference type="ARBA" id="ARBA00022801"/>
    </source>
</evidence>
<evidence type="ECO:0000256" key="9">
    <source>
        <dbReference type="ARBA" id="ARBA00023118"/>
    </source>
</evidence>
<gene>
    <name evidence="12" type="primary">cas3</name>
    <name evidence="12" type="ORF">WMO28_14275</name>
</gene>
<protein>
    <submittedName>
        <fullName evidence="12">CRISPR-associated helicase Cas3</fullName>
    </submittedName>
</protein>
<keyword evidence="3" id="KW-0540">Nuclease</keyword>
<dbReference type="PROSITE" id="PS51192">
    <property type="entry name" value="HELICASE_ATP_BIND_1"/>
    <property type="match status" value="1"/>
</dbReference>
<name>A0ABV1BIM4_9FIRM</name>
<comment type="similarity">
    <text evidence="2">In the central section; belongs to the CRISPR-associated helicase Cas3 family.</text>
</comment>
<proteinExistence type="inferred from homology"/>
<dbReference type="SUPFAM" id="SSF52540">
    <property type="entry name" value="P-loop containing nucleoside triphosphate hydrolases"/>
    <property type="match status" value="1"/>
</dbReference>
<feature type="domain" description="HD Cas3-type" evidence="11">
    <location>
        <begin position="22"/>
        <end position="216"/>
    </location>
</feature>
<dbReference type="InterPro" id="IPR027417">
    <property type="entry name" value="P-loop_NTPase"/>
</dbReference>
<dbReference type="CDD" id="cd17930">
    <property type="entry name" value="DEXHc_cas3"/>
    <property type="match status" value="1"/>
</dbReference>
<dbReference type="Gene3D" id="3.40.50.300">
    <property type="entry name" value="P-loop containing nucleotide triphosphate hydrolases"/>
    <property type="match status" value="2"/>
</dbReference>
<dbReference type="PANTHER" id="PTHR24031">
    <property type="entry name" value="RNA HELICASE"/>
    <property type="match status" value="1"/>
</dbReference>
<sequence length="817" mass="93952">MKDKEISIPETEECTLAHVDYETQRIQSMQEHAGNVALFLSNVCELPELKNLVELAGILHDAGKLGTKNQDDFKNILKLGDKVHKHGLDHSTAGGRLALELIKEWPVSEFISTLIYFHHGMEDCINLENGQSLQERRLKKEIEYAYIKEKFFRIYDIKTLKKSGEEAIQSYQKIFNNINEFVKKQDSSGKKYGSRYFYLGMYLRIALSLLIDGDWTDTACFFQNIPLSKRISQEETQEIWQKCIHNFEQYLKNEIQNNPDNGNQLNSFRQEISDSCRKAAETNQKLYRLTVPTGAGKTLSSLRFALYHARKEQKNRIIYIAPFTSILEQNAEEIRKATGLPSVVLEHHCNVICEEGEEEKYRNLTETWDSPIIVTTAVQILNTLFSDQKSCIRRMHNLCNSVIIFDEVQAIPVKCTELFNLAVNFLSQFCGTTVVLCSATQPTLASLEENNICRCVEMSGESEKYAKAFKRVEIIDETEKCSGGMETEDLRDFALEKTEEYRSTLVIVNTTKCAFEVFQKLEDGCTEEYEIFHLSNNMCPQHKLDTLREIRNALRERAKKIICVSTQVVEAGVNFSFGCVIRSKAGLDNVIQAAGRCNRHKELGRMGAVYIVQMSQEAEKLEHLREIRNAQAALQKVLDDFKHDKKKFNYALDSEIAIKFYYSVYHTQLRKSETKFPVEVYNVPVTLVDLLGKNQTGRNQYRRKHEGKMYTKLSQAFQTAGHEFEVISDTYKVSVVVPYEAESYQLLEELSQVRTETEKKKILRKLQRYTVGISEIRKDKLGNAIYETSEGILVLSDGYYDKKVGVVDEPKMDFCNM</sequence>
<evidence type="ECO:0000256" key="8">
    <source>
        <dbReference type="ARBA" id="ARBA00022840"/>
    </source>
</evidence>
<evidence type="ECO:0000256" key="2">
    <source>
        <dbReference type="ARBA" id="ARBA00009046"/>
    </source>
</evidence>
<dbReference type="EMBL" id="JBBMEJ010000021">
    <property type="protein sequence ID" value="MEQ2372071.1"/>
    <property type="molecule type" value="Genomic_DNA"/>
</dbReference>
<dbReference type="InterPro" id="IPR038257">
    <property type="entry name" value="CRISPR-assoc_Cas3_HD_sf"/>
</dbReference>
<feature type="domain" description="Helicase ATP-binding" evidence="10">
    <location>
        <begin position="278"/>
        <end position="459"/>
    </location>
</feature>
<dbReference type="Pfam" id="PF00270">
    <property type="entry name" value="DEAD"/>
    <property type="match status" value="1"/>
</dbReference>
<dbReference type="SMART" id="SM00487">
    <property type="entry name" value="DEXDc"/>
    <property type="match status" value="1"/>
</dbReference>
<evidence type="ECO:0000256" key="4">
    <source>
        <dbReference type="ARBA" id="ARBA00022723"/>
    </source>
</evidence>
<keyword evidence="7" id="KW-0347">Helicase</keyword>
<dbReference type="CDD" id="cd09641">
    <property type="entry name" value="Cas3''_I"/>
    <property type="match status" value="1"/>
</dbReference>
<dbReference type="InterPro" id="IPR054712">
    <property type="entry name" value="Cas3-like_dom"/>
</dbReference>
<reference evidence="12 13" key="1">
    <citation type="submission" date="2024-03" db="EMBL/GenBank/DDBJ databases">
        <title>Human intestinal bacterial collection.</title>
        <authorList>
            <person name="Pauvert C."/>
            <person name="Hitch T.C.A."/>
            <person name="Clavel T."/>
        </authorList>
    </citation>
    <scope>NUCLEOTIDE SEQUENCE [LARGE SCALE GENOMIC DNA]</scope>
    <source>
        <strain evidence="12 13">CLA-JM-H16</strain>
    </source>
</reference>
<dbReference type="PROSITE" id="PS51643">
    <property type="entry name" value="HD_CAS3"/>
    <property type="match status" value="1"/>
</dbReference>
<dbReference type="SUPFAM" id="SSF109604">
    <property type="entry name" value="HD-domain/PDEase-like"/>
    <property type="match status" value="1"/>
</dbReference>
<dbReference type="InterPro" id="IPR006483">
    <property type="entry name" value="CRISPR-assoc_Cas3_HD"/>
</dbReference>
<organism evidence="12 13">
    <name type="scientific">Blautia aquisgranensis</name>
    <dbReference type="NCBI Taxonomy" id="3133153"/>
    <lineage>
        <taxon>Bacteria</taxon>
        <taxon>Bacillati</taxon>
        <taxon>Bacillota</taxon>
        <taxon>Clostridia</taxon>
        <taxon>Lachnospirales</taxon>
        <taxon>Lachnospiraceae</taxon>
        <taxon>Blautia</taxon>
    </lineage>
</organism>
<dbReference type="Proteomes" id="UP001473063">
    <property type="component" value="Unassembled WGS sequence"/>
</dbReference>
<evidence type="ECO:0000313" key="13">
    <source>
        <dbReference type="Proteomes" id="UP001473063"/>
    </source>
</evidence>
<dbReference type="Gene3D" id="1.10.3210.30">
    <property type="match status" value="1"/>
</dbReference>
<dbReference type="Pfam" id="PF01966">
    <property type="entry name" value="HD"/>
    <property type="match status" value="1"/>
</dbReference>
<evidence type="ECO:0000256" key="1">
    <source>
        <dbReference type="ARBA" id="ARBA00006847"/>
    </source>
</evidence>
<evidence type="ECO:0000259" key="10">
    <source>
        <dbReference type="PROSITE" id="PS51192"/>
    </source>
</evidence>
<dbReference type="InterPro" id="IPR006474">
    <property type="entry name" value="Helicase_Cas3_CRISPR-ass_core"/>
</dbReference>
<accession>A0ABV1BIM4</accession>
<evidence type="ECO:0000256" key="7">
    <source>
        <dbReference type="ARBA" id="ARBA00022806"/>
    </source>
</evidence>